<evidence type="ECO:0000256" key="1">
    <source>
        <dbReference type="SAM" id="MobiDB-lite"/>
    </source>
</evidence>
<feature type="compositionally biased region" description="Basic and acidic residues" evidence="1">
    <location>
        <begin position="1"/>
        <end position="13"/>
    </location>
</feature>
<evidence type="ECO:0000313" key="3">
    <source>
        <dbReference type="Proteomes" id="UP000275076"/>
    </source>
</evidence>
<organism evidence="2 3">
    <name type="scientific">Salibacterium salarium</name>
    <dbReference type="NCBI Taxonomy" id="284579"/>
    <lineage>
        <taxon>Bacteria</taxon>
        <taxon>Bacillati</taxon>
        <taxon>Bacillota</taxon>
        <taxon>Bacilli</taxon>
        <taxon>Bacillales</taxon>
        <taxon>Bacillaceae</taxon>
    </lineage>
</organism>
<gene>
    <name evidence="2" type="ORF">D7Z54_25080</name>
</gene>
<evidence type="ECO:0008006" key="4">
    <source>
        <dbReference type="Google" id="ProtNLM"/>
    </source>
</evidence>
<dbReference type="EMBL" id="RBVX01000034">
    <property type="protein sequence ID" value="RSL30636.1"/>
    <property type="molecule type" value="Genomic_DNA"/>
</dbReference>
<dbReference type="OrthoDB" id="2374547at2"/>
<dbReference type="InterPro" id="IPR014852">
    <property type="entry name" value="YwhD"/>
</dbReference>
<evidence type="ECO:0000313" key="2">
    <source>
        <dbReference type="EMBL" id="RSL30636.1"/>
    </source>
</evidence>
<reference evidence="2 3" key="1">
    <citation type="submission" date="2018-10" db="EMBL/GenBank/DDBJ databases">
        <title>Draft genome sequence of Bacillus salarius IM0101, isolated from a hypersaline soil in Inner Mongolia, China.</title>
        <authorList>
            <person name="Yamprayoonswat W."/>
            <person name="Boonvisut S."/>
            <person name="Jumpathong W."/>
            <person name="Sittihan S."/>
            <person name="Ruangsuj P."/>
            <person name="Wanthongcharoen S."/>
            <person name="Thongpramul N."/>
            <person name="Pimmason S."/>
            <person name="Yu B."/>
            <person name="Yasawong M."/>
        </authorList>
    </citation>
    <scope>NUCLEOTIDE SEQUENCE [LARGE SCALE GENOMIC DNA]</scope>
    <source>
        <strain evidence="2 3">IM0101</strain>
    </source>
</reference>
<sequence length="186" mass="20941">MDLFDKDKDENKENKKRKGGGFNILSGDATGGDGGYGAGTLSLDNMTPIIVDPAEDNAFIDMGALHARSAVEKRVKFSNDKEEVPSPKLYWMVWVTVDHRDGNPHYSGVAACEMLVEESDNRIRKGYKSLPEHVNNMDKSLKGRIILEHMDDHSKYILGAFLKGFNEDFWKHSSEELHQALDVKEE</sequence>
<name>A0A428MX32_9BACI</name>
<protein>
    <recommendedName>
        <fullName evidence="4">YwhD family protein</fullName>
    </recommendedName>
</protein>
<dbReference type="RefSeq" id="WP_125560251.1">
    <property type="nucleotide sequence ID" value="NZ_RBVX01000034.1"/>
</dbReference>
<keyword evidence="3" id="KW-1185">Reference proteome</keyword>
<comment type="caution">
    <text evidence="2">The sequence shown here is derived from an EMBL/GenBank/DDBJ whole genome shotgun (WGS) entry which is preliminary data.</text>
</comment>
<dbReference type="Proteomes" id="UP000275076">
    <property type="component" value="Unassembled WGS sequence"/>
</dbReference>
<accession>A0A428MX32</accession>
<proteinExistence type="predicted"/>
<feature type="region of interest" description="Disordered" evidence="1">
    <location>
        <begin position="1"/>
        <end position="25"/>
    </location>
</feature>
<dbReference type="AlphaFoldDB" id="A0A428MX32"/>
<dbReference type="Pfam" id="PF08741">
    <property type="entry name" value="YwhD"/>
    <property type="match status" value="1"/>
</dbReference>